<feature type="domain" description="KRAB" evidence="1">
    <location>
        <begin position="23"/>
        <end position="91"/>
    </location>
</feature>
<keyword evidence="3" id="KW-1185">Reference proteome</keyword>
<dbReference type="Proteomes" id="UP000472274">
    <property type="component" value="Unplaced"/>
</dbReference>
<reference evidence="2" key="2">
    <citation type="submission" date="2025-09" db="UniProtKB">
        <authorList>
            <consortium name="Ensembl"/>
        </authorList>
    </citation>
    <scope>IDENTIFICATION</scope>
</reference>
<dbReference type="CDD" id="cd07765">
    <property type="entry name" value="KRAB_A-box"/>
    <property type="match status" value="1"/>
</dbReference>
<protein>
    <recommendedName>
        <fullName evidence="1">KRAB domain-containing protein</fullName>
    </recommendedName>
</protein>
<dbReference type="SMART" id="SM00349">
    <property type="entry name" value="KRAB"/>
    <property type="match status" value="1"/>
</dbReference>
<reference evidence="2" key="1">
    <citation type="submission" date="2025-08" db="UniProtKB">
        <authorList>
            <consortium name="Ensembl"/>
        </authorList>
    </citation>
    <scope>IDENTIFICATION</scope>
</reference>
<dbReference type="InParanoid" id="A0A674JWM9"/>
<accession>A0A674JWM9</accession>
<evidence type="ECO:0000313" key="3">
    <source>
        <dbReference type="Proteomes" id="UP000472274"/>
    </source>
</evidence>
<organism evidence="2 3">
    <name type="scientific">Terrapene triunguis</name>
    <name type="common">Three-toed box turtle</name>
    <dbReference type="NCBI Taxonomy" id="2587831"/>
    <lineage>
        <taxon>Eukaryota</taxon>
        <taxon>Metazoa</taxon>
        <taxon>Chordata</taxon>
        <taxon>Craniata</taxon>
        <taxon>Vertebrata</taxon>
        <taxon>Euteleostomi</taxon>
        <taxon>Archelosauria</taxon>
        <taxon>Testudinata</taxon>
        <taxon>Testudines</taxon>
        <taxon>Cryptodira</taxon>
        <taxon>Durocryptodira</taxon>
        <taxon>Testudinoidea</taxon>
        <taxon>Emydidae</taxon>
        <taxon>Terrapene</taxon>
    </lineage>
</organism>
<dbReference type="Gene3D" id="6.10.140.140">
    <property type="match status" value="1"/>
</dbReference>
<proteinExistence type="predicted"/>
<dbReference type="GeneTree" id="ENSGT01150000286941"/>
<dbReference type="InterPro" id="IPR001909">
    <property type="entry name" value="KRAB"/>
</dbReference>
<dbReference type="PANTHER" id="PTHR23232">
    <property type="entry name" value="KRAB DOMAIN C2H2 ZINC FINGER"/>
    <property type="match status" value="1"/>
</dbReference>
<evidence type="ECO:0000313" key="2">
    <source>
        <dbReference type="Ensembl" id="ENSTMTP00000025815.1"/>
    </source>
</evidence>
<sequence length="91" mass="10409">MLPACLPQQQVLSEELLLFQGSIAFGEVAVYFTEEEWALLDPAQRALYRDVMQENYENVTLLGKDSYSHAPLFFHSPSSVKLLQLFPPLFM</sequence>
<dbReference type="InterPro" id="IPR050169">
    <property type="entry name" value="Krueppel_C2H2_ZnF"/>
</dbReference>
<dbReference type="InterPro" id="IPR036051">
    <property type="entry name" value="KRAB_dom_sf"/>
</dbReference>
<dbReference type="SUPFAM" id="SSF109640">
    <property type="entry name" value="KRAB domain (Kruppel-associated box)"/>
    <property type="match status" value="1"/>
</dbReference>
<dbReference type="PANTHER" id="PTHR23232:SF163">
    <property type="entry name" value="ZINC FINGER PROTEIN 589"/>
    <property type="match status" value="1"/>
</dbReference>
<dbReference type="GO" id="GO:0006355">
    <property type="term" value="P:regulation of DNA-templated transcription"/>
    <property type="evidence" value="ECO:0007669"/>
    <property type="project" value="InterPro"/>
</dbReference>
<dbReference type="AlphaFoldDB" id="A0A674JWM9"/>
<dbReference type="PROSITE" id="PS50805">
    <property type="entry name" value="KRAB"/>
    <property type="match status" value="1"/>
</dbReference>
<dbReference type="Pfam" id="PF01352">
    <property type="entry name" value="KRAB"/>
    <property type="match status" value="1"/>
</dbReference>
<name>A0A674JWM9_9SAUR</name>
<dbReference type="Ensembl" id="ENSTMTT00000026744.1">
    <property type="protein sequence ID" value="ENSTMTP00000025815.1"/>
    <property type="gene ID" value="ENSTMTG00000018851.1"/>
</dbReference>
<evidence type="ECO:0000259" key="1">
    <source>
        <dbReference type="PROSITE" id="PS50805"/>
    </source>
</evidence>